<protein>
    <submittedName>
        <fullName evidence="2 3">Uncharacterized protein</fullName>
    </submittedName>
</protein>
<dbReference type="EMBL" id="KB311286">
    <property type="protein sequence ID" value="ELT89581.1"/>
    <property type="molecule type" value="Genomic_DNA"/>
</dbReference>
<feature type="compositionally biased region" description="Polar residues" evidence="1">
    <location>
        <begin position="9"/>
        <end position="24"/>
    </location>
</feature>
<gene>
    <name evidence="2" type="ORF">CAPTEDRAFT_194259</name>
</gene>
<evidence type="ECO:0000313" key="2">
    <source>
        <dbReference type="EMBL" id="ELT89581.1"/>
    </source>
</evidence>
<accession>R7TET8</accession>
<proteinExistence type="predicted"/>
<name>R7TET8_CAPTE</name>
<sequence length="120" mass="13270">MSEKKSSARENFSVQSRGINTSTEPAGEIDPVNQITFGGEKEADMRSGATRGSYINKKNAGREEKRQRASSQARAKATHCIGGDNYENGVVTCSSEKCMLRSHRKLCRREQTMGEKAIRV</sequence>
<dbReference type="EMBL" id="AMQN01014788">
    <property type="status" value="NOT_ANNOTATED_CDS"/>
    <property type="molecule type" value="Genomic_DNA"/>
</dbReference>
<evidence type="ECO:0000256" key="1">
    <source>
        <dbReference type="SAM" id="MobiDB-lite"/>
    </source>
</evidence>
<evidence type="ECO:0000313" key="3">
    <source>
        <dbReference type="EnsemblMetazoa" id="CapteP194259"/>
    </source>
</evidence>
<reference evidence="3" key="3">
    <citation type="submission" date="2015-06" db="UniProtKB">
        <authorList>
            <consortium name="EnsemblMetazoa"/>
        </authorList>
    </citation>
    <scope>IDENTIFICATION</scope>
</reference>
<keyword evidence="4" id="KW-1185">Reference proteome</keyword>
<organism evidence="2">
    <name type="scientific">Capitella teleta</name>
    <name type="common">Polychaete worm</name>
    <dbReference type="NCBI Taxonomy" id="283909"/>
    <lineage>
        <taxon>Eukaryota</taxon>
        <taxon>Metazoa</taxon>
        <taxon>Spiralia</taxon>
        <taxon>Lophotrochozoa</taxon>
        <taxon>Annelida</taxon>
        <taxon>Polychaeta</taxon>
        <taxon>Sedentaria</taxon>
        <taxon>Scolecida</taxon>
        <taxon>Capitellidae</taxon>
        <taxon>Capitella</taxon>
    </lineage>
</organism>
<feature type="region of interest" description="Disordered" evidence="1">
    <location>
        <begin position="1"/>
        <end position="77"/>
    </location>
</feature>
<dbReference type="HOGENOM" id="CLU_2051859_0_0_1"/>
<reference evidence="2 4" key="2">
    <citation type="journal article" date="2013" name="Nature">
        <title>Insights into bilaterian evolution from three spiralian genomes.</title>
        <authorList>
            <person name="Simakov O."/>
            <person name="Marletaz F."/>
            <person name="Cho S.J."/>
            <person name="Edsinger-Gonzales E."/>
            <person name="Havlak P."/>
            <person name="Hellsten U."/>
            <person name="Kuo D.H."/>
            <person name="Larsson T."/>
            <person name="Lv J."/>
            <person name="Arendt D."/>
            <person name="Savage R."/>
            <person name="Osoegawa K."/>
            <person name="de Jong P."/>
            <person name="Grimwood J."/>
            <person name="Chapman J.A."/>
            <person name="Shapiro H."/>
            <person name="Aerts A."/>
            <person name="Otillar R.P."/>
            <person name="Terry A.Y."/>
            <person name="Boore J.L."/>
            <person name="Grigoriev I.V."/>
            <person name="Lindberg D.R."/>
            <person name="Seaver E.C."/>
            <person name="Weisblat D.A."/>
            <person name="Putnam N.H."/>
            <person name="Rokhsar D.S."/>
        </authorList>
    </citation>
    <scope>NUCLEOTIDE SEQUENCE</scope>
    <source>
        <strain evidence="2 4">I ESC-2004</strain>
    </source>
</reference>
<dbReference type="AlphaFoldDB" id="R7TET8"/>
<reference evidence="4" key="1">
    <citation type="submission" date="2012-12" db="EMBL/GenBank/DDBJ databases">
        <authorList>
            <person name="Hellsten U."/>
            <person name="Grimwood J."/>
            <person name="Chapman J.A."/>
            <person name="Shapiro H."/>
            <person name="Aerts A."/>
            <person name="Otillar R.P."/>
            <person name="Terry A.Y."/>
            <person name="Boore J.L."/>
            <person name="Simakov O."/>
            <person name="Marletaz F."/>
            <person name="Cho S.-J."/>
            <person name="Edsinger-Gonzales E."/>
            <person name="Havlak P."/>
            <person name="Kuo D.-H."/>
            <person name="Larsson T."/>
            <person name="Lv J."/>
            <person name="Arendt D."/>
            <person name="Savage R."/>
            <person name="Osoegawa K."/>
            <person name="de Jong P."/>
            <person name="Lindberg D.R."/>
            <person name="Seaver E.C."/>
            <person name="Weisblat D.A."/>
            <person name="Putnam N.H."/>
            <person name="Grigoriev I.V."/>
            <person name="Rokhsar D.S."/>
        </authorList>
    </citation>
    <scope>NUCLEOTIDE SEQUENCE</scope>
    <source>
        <strain evidence="4">I ESC-2004</strain>
    </source>
</reference>
<evidence type="ECO:0000313" key="4">
    <source>
        <dbReference type="Proteomes" id="UP000014760"/>
    </source>
</evidence>
<dbReference type="EnsemblMetazoa" id="CapteT194259">
    <property type="protein sequence ID" value="CapteP194259"/>
    <property type="gene ID" value="CapteG194259"/>
</dbReference>
<dbReference type="Proteomes" id="UP000014760">
    <property type="component" value="Unassembled WGS sequence"/>
</dbReference>